<evidence type="ECO:0000256" key="9">
    <source>
        <dbReference type="ARBA" id="ARBA00023125"/>
    </source>
</evidence>
<evidence type="ECO:0000256" key="4">
    <source>
        <dbReference type="ARBA" id="ARBA00022763"/>
    </source>
</evidence>
<comment type="catalytic activity">
    <reaction evidence="12">
        <text>Couples ATP hydrolysis with the unwinding of duplex DNA by translocating in the 3'-5' direction.</text>
        <dbReference type="EC" id="5.6.2.4"/>
    </reaction>
</comment>
<dbReference type="Pfam" id="PF00580">
    <property type="entry name" value="UvrD-helicase"/>
    <property type="match status" value="1"/>
</dbReference>
<keyword evidence="6 15" id="KW-0347">Helicase</keyword>
<dbReference type="Gene3D" id="3.40.50.300">
    <property type="entry name" value="P-loop containing nucleotide triphosphate hydrolases"/>
    <property type="match status" value="2"/>
</dbReference>
<evidence type="ECO:0000256" key="12">
    <source>
        <dbReference type="ARBA" id="ARBA00034617"/>
    </source>
</evidence>
<evidence type="ECO:0000256" key="11">
    <source>
        <dbReference type="ARBA" id="ARBA00023235"/>
    </source>
</evidence>
<dbReference type="InterPro" id="IPR011604">
    <property type="entry name" value="PDDEXK-like_dom_sf"/>
</dbReference>
<comment type="caution">
    <text evidence="18">The sequence shown here is derived from an EMBL/GenBank/DDBJ whole genome shotgun (WGS) entry which is preliminary data.</text>
</comment>
<evidence type="ECO:0000256" key="6">
    <source>
        <dbReference type="ARBA" id="ARBA00022806"/>
    </source>
</evidence>
<evidence type="ECO:0000313" key="19">
    <source>
        <dbReference type="Proteomes" id="UP001501468"/>
    </source>
</evidence>
<keyword evidence="7" id="KW-0269">Exonuclease</keyword>
<feature type="binding site" evidence="15">
    <location>
        <begin position="36"/>
        <end position="43"/>
    </location>
    <ligand>
        <name>ATP</name>
        <dbReference type="ChEBI" id="CHEBI:30616"/>
    </ligand>
</feature>
<dbReference type="Pfam" id="PF12705">
    <property type="entry name" value="PDDEXK_1"/>
    <property type="match status" value="1"/>
</dbReference>
<dbReference type="PROSITE" id="PS51198">
    <property type="entry name" value="UVRD_HELICASE_ATP_BIND"/>
    <property type="match status" value="1"/>
</dbReference>
<evidence type="ECO:0000256" key="2">
    <source>
        <dbReference type="ARBA" id="ARBA00022722"/>
    </source>
</evidence>
<keyword evidence="2" id="KW-0540">Nuclease</keyword>
<comment type="catalytic activity">
    <reaction evidence="14">
        <text>ATP + H2O = ADP + phosphate + H(+)</text>
        <dbReference type="Rhea" id="RHEA:13065"/>
        <dbReference type="ChEBI" id="CHEBI:15377"/>
        <dbReference type="ChEBI" id="CHEBI:15378"/>
        <dbReference type="ChEBI" id="CHEBI:30616"/>
        <dbReference type="ChEBI" id="CHEBI:43474"/>
        <dbReference type="ChEBI" id="CHEBI:456216"/>
        <dbReference type="EC" id="5.6.2.4"/>
    </reaction>
</comment>
<gene>
    <name evidence="18" type="ORF">GCM10022399_12960</name>
</gene>
<evidence type="ECO:0000313" key="18">
    <source>
        <dbReference type="EMBL" id="GAA3698018.1"/>
    </source>
</evidence>
<dbReference type="InterPro" id="IPR014016">
    <property type="entry name" value="UvrD-like_ATP-bd"/>
</dbReference>
<dbReference type="RefSeq" id="WP_344943286.1">
    <property type="nucleotide sequence ID" value="NZ_BAABDC010000002.1"/>
</dbReference>
<keyword evidence="10" id="KW-0234">DNA repair</keyword>
<evidence type="ECO:0000256" key="8">
    <source>
        <dbReference type="ARBA" id="ARBA00022840"/>
    </source>
</evidence>
<dbReference type="Gene3D" id="1.10.486.10">
    <property type="entry name" value="PCRA, domain 4"/>
    <property type="match status" value="1"/>
</dbReference>
<evidence type="ECO:0000256" key="5">
    <source>
        <dbReference type="ARBA" id="ARBA00022801"/>
    </source>
</evidence>
<name>A0ABP7D1L8_9MICO</name>
<proteinExistence type="inferred from homology"/>
<evidence type="ECO:0000256" key="13">
    <source>
        <dbReference type="ARBA" id="ARBA00034808"/>
    </source>
</evidence>
<organism evidence="18 19">
    <name type="scientific">Terrabacter ginsenosidimutans</name>
    <dbReference type="NCBI Taxonomy" id="490575"/>
    <lineage>
        <taxon>Bacteria</taxon>
        <taxon>Bacillati</taxon>
        <taxon>Actinomycetota</taxon>
        <taxon>Actinomycetes</taxon>
        <taxon>Micrococcales</taxon>
        <taxon>Intrasporangiaceae</taxon>
        <taxon>Terrabacter</taxon>
    </lineage>
</organism>
<dbReference type="GO" id="GO:0004386">
    <property type="term" value="F:helicase activity"/>
    <property type="evidence" value="ECO:0007669"/>
    <property type="project" value="UniProtKB-KW"/>
</dbReference>
<dbReference type="InterPro" id="IPR038726">
    <property type="entry name" value="PDDEXK_AddAB-type"/>
</dbReference>
<dbReference type="EMBL" id="BAABDC010000002">
    <property type="protein sequence ID" value="GAA3698018.1"/>
    <property type="molecule type" value="Genomic_DNA"/>
</dbReference>
<evidence type="ECO:0000259" key="16">
    <source>
        <dbReference type="PROSITE" id="PS51198"/>
    </source>
</evidence>
<keyword evidence="11" id="KW-0413">Isomerase</keyword>
<keyword evidence="19" id="KW-1185">Reference proteome</keyword>
<evidence type="ECO:0000256" key="14">
    <source>
        <dbReference type="ARBA" id="ARBA00048988"/>
    </source>
</evidence>
<evidence type="ECO:0000256" key="15">
    <source>
        <dbReference type="PROSITE-ProRule" id="PRU00560"/>
    </source>
</evidence>
<dbReference type="InterPro" id="IPR014017">
    <property type="entry name" value="DNA_helicase_UvrD-like_C"/>
</dbReference>
<keyword evidence="3 15" id="KW-0547">Nucleotide-binding</keyword>
<dbReference type="SUPFAM" id="SSF52540">
    <property type="entry name" value="P-loop containing nucleoside triphosphate hydrolases"/>
    <property type="match status" value="1"/>
</dbReference>
<dbReference type="PROSITE" id="PS51217">
    <property type="entry name" value="UVRD_HELICASE_CTER"/>
    <property type="match status" value="1"/>
</dbReference>
<evidence type="ECO:0000256" key="1">
    <source>
        <dbReference type="ARBA" id="ARBA00009922"/>
    </source>
</evidence>
<protein>
    <recommendedName>
        <fullName evidence="13">DNA 3'-5' helicase</fullName>
        <ecNumber evidence="13">5.6.2.4</ecNumber>
    </recommendedName>
</protein>
<keyword evidence="5 15" id="KW-0378">Hydrolase</keyword>
<dbReference type="PANTHER" id="PTHR11070:SF59">
    <property type="entry name" value="DNA 3'-5' HELICASE"/>
    <property type="match status" value="1"/>
</dbReference>
<dbReference type="InterPro" id="IPR000212">
    <property type="entry name" value="DNA_helicase_UvrD/REP"/>
</dbReference>
<evidence type="ECO:0000256" key="7">
    <source>
        <dbReference type="ARBA" id="ARBA00022839"/>
    </source>
</evidence>
<keyword evidence="9" id="KW-0238">DNA-binding</keyword>
<keyword evidence="8 15" id="KW-0067">ATP-binding</keyword>
<evidence type="ECO:0000256" key="10">
    <source>
        <dbReference type="ARBA" id="ARBA00023204"/>
    </source>
</evidence>
<feature type="domain" description="UvrD-like helicase C-terminal" evidence="17">
    <location>
        <begin position="344"/>
        <end position="657"/>
    </location>
</feature>
<dbReference type="InterPro" id="IPR027417">
    <property type="entry name" value="P-loop_NTPase"/>
</dbReference>
<accession>A0ABP7D1L8</accession>
<evidence type="ECO:0000256" key="3">
    <source>
        <dbReference type="ARBA" id="ARBA00022741"/>
    </source>
</evidence>
<sequence length="1078" mass="115421">MVILRRAPALAPAQVRLDERQQAALDSTARVLRVLGGPGTGKSTLAVELVVDAVRRQGLRADACLVLTSSRSAAARLRQQVTVRLGGTSTESLARTWQAFGFGVLRIEAALRGDPPPRLLNGPEQDVILRDLLAGHRSGEVAGPVWPEELREALTTRGFRNELRDLLMRAVELGQGPDELAQLAIEHDRPEWAAAAHVLREYDQVTSFSRHGSYDPAWVLTAVAELLDDDASALDRLHERIRLVVVDDAQELTSAAARLLRVVARPGGPRVVLLGDPDCAVQTFRGADPRFLADGWTDLAGSGRDPRFVGGLFDLIDDLDEGASETVVLDRTHRLGAAMAGTADRVSRRIGALGGGEQRRMTPATTDPTRGSVEVALLRSAAQETAHVAALLRRAHLVEGVPWTDMAVVVRGSGRADTMRRLLGQAGVPIEAGSAETPVRDESAVRPLLHLLEESIEIARAEHRGEAHVIDPVRAADLVLSPVGGSDTVGLRRLRRLLRQDELASGGGRSSDELLAELLQAPPRARLLGSTGRPAERIATALAAGAAAARVGDDGRWAQGVSAESVLWAIWEGAGVAEGWRRQALAGGTSGERADRDLDAVLALFDAAGAFVDRLPTAGPDKFLEHIQGQDVPGDTLLVGGQSGGRVALLTPQTAAGRQWRIVVVAGVQEGVWPDLRLRGSVLGSEDLVNVVAQRPLGFRAAQAAVRYDETRLFLVAVTRATERLLVTAVGNEDEQPSVYLDLVDPPATTRLADEVRPHSEVARTMTLPGLVGELRREAVSPDPGVAEPALNLLAAAAREGVRGADPRSWWALRSVTSERPVRRPDEPVPVSPSKVTYFAECGLRWFLTSVGGEGVSLGAASVGTFVHDIVAELPDAPLEQLKHEVDERWGRLGLKPGWVTDRTHQEAHDMVARFAAYRDGAERDWERVGIETDFRVEVGRAVVAGRVDRIERDAEGRLRIIDLKTGKSKPTRAELAEHGQLGAYQVAVEEGGFPGLGERSAGAALVFIGKGGLSGLKPSVLPQPPLTSSEDPTWARRLVQETAEGMGGAEFRATQGKACETCPVRSACPVQPEGDAL</sequence>
<dbReference type="Gene3D" id="1.10.10.160">
    <property type="match status" value="1"/>
</dbReference>
<keyword evidence="4" id="KW-0227">DNA damage</keyword>
<dbReference type="PANTHER" id="PTHR11070">
    <property type="entry name" value="UVRD / RECB / PCRA DNA HELICASE FAMILY MEMBER"/>
    <property type="match status" value="1"/>
</dbReference>
<feature type="domain" description="UvrD-like helicase ATP-binding" evidence="16">
    <location>
        <begin position="15"/>
        <end position="336"/>
    </location>
</feature>
<evidence type="ECO:0000259" key="17">
    <source>
        <dbReference type="PROSITE" id="PS51217"/>
    </source>
</evidence>
<dbReference type="Gene3D" id="3.90.320.10">
    <property type="match status" value="1"/>
</dbReference>
<dbReference type="InterPro" id="IPR013986">
    <property type="entry name" value="DExx_box_DNA_helicase_dom_sf"/>
</dbReference>
<comment type="similarity">
    <text evidence="1">Belongs to the helicase family. UvrD subfamily.</text>
</comment>
<dbReference type="EC" id="5.6.2.4" evidence="13"/>
<reference evidence="19" key="1">
    <citation type="journal article" date="2019" name="Int. J. Syst. Evol. Microbiol.">
        <title>The Global Catalogue of Microorganisms (GCM) 10K type strain sequencing project: providing services to taxonomists for standard genome sequencing and annotation.</title>
        <authorList>
            <consortium name="The Broad Institute Genomics Platform"/>
            <consortium name="The Broad Institute Genome Sequencing Center for Infectious Disease"/>
            <person name="Wu L."/>
            <person name="Ma J."/>
        </authorList>
    </citation>
    <scope>NUCLEOTIDE SEQUENCE [LARGE SCALE GENOMIC DNA]</scope>
    <source>
        <strain evidence="19">JCM 17125</strain>
    </source>
</reference>
<dbReference type="Proteomes" id="UP001501468">
    <property type="component" value="Unassembled WGS sequence"/>
</dbReference>